<keyword evidence="3" id="KW-1185">Reference proteome</keyword>
<protein>
    <recommendedName>
        <fullName evidence="1">CULT domain-containing protein</fullName>
    </recommendedName>
</protein>
<dbReference type="Proteomes" id="UP000008561">
    <property type="component" value="Chromosome"/>
</dbReference>
<name>A8ZUM1_DESOH</name>
<evidence type="ECO:0000313" key="2">
    <source>
        <dbReference type="EMBL" id="ABW66434.1"/>
    </source>
</evidence>
<evidence type="ECO:0000259" key="1">
    <source>
        <dbReference type="PROSITE" id="PS51788"/>
    </source>
</evidence>
<organism evidence="2 3">
    <name type="scientific">Desulfosudis oleivorans (strain DSM 6200 / JCM 39069 / Hxd3)</name>
    <name type="common">Desulfococcus oleovorans</name>
    <dbReference type="NCBI Taxonomy" id="96561"/>
    <lineage>
        <taxon>Bacteria</taxon>
        <taxon>Pseudomonadati</taxon>
        <taxon>Thermodesulfobacteriota</taxon>
        <taxon>Desulfobacteria</taxon>
        <taxon>Desulfobacterales</taxon>
        <taxon>Desulfosudaceae</taxon>
        <taxon>Desulfosudis</taxon>
    </lineage>
</organism>
<dbReference type="PROSITE" id="PS51788">
    <property type="entry name" value="CULT"/>
    <property type="match status" value="1"/>
</dbReference>
<dbReference type="OrthoDB" id="6197001at2"/>
<dbReference type="EMBL" id="CP000859">
    <property type="protein sequence ID" value="ABW66434.1"/>
    <property type="molecule type" value="Genomic_DNA"/>
</dbReference>
<dbReference type="FunFam" id="2.170.150.20:FF:000007">
    <property type="entry name" value="Protein cereblon"/>
    <property type="match status" value="1"/>
</dbReference>
<sequence>MQRHDHHTTAFTEHSRFPAIIGRVPLRCLKTEIENNLLTPPSAATRTGSEDEKAPEKQEALRCFRCLHPITRREEQTTVNGRHSHVFANPGGMIFEIGCFRGAPGCGHAGSPTLEFTWFDGYAWQVAVCSGCMSHLGWYYTTAGASFYGLILNRLIDAP</sequence>
<reference evidence="2 3" key="1">
    <citation type="submission" date="2007-10" db="EMBL/GenBank/DDBJ databases">
        <title>Complete sequence of Desulfococcus oleovorans Hxd3.</title>
        <authorList>
            <consortium name="US DOE Joint Genome Institute"/>
            <person name="Copeland A."/>
            <person name="Lucas S."/>
            <person name="Lapidus A."/>
            <person name="Barry K."/>
            <person name="Glavina del Rio T."/>
            <person name="Dalin E."/>
            <person name="Tice H."/>
            <person name="Pitluck S."/>
            <person name="Kiss H."/>
            <person name="Brettin T."/>
            <person name="Bruce D."/>
            <person name="Detter J.C."/>
            <person name="Han C."/>
            <person name="Schmutz J."/>
            <person name="Larimer F."/>
            <person name="Land M."/>
            <person name="Hauser L."/>
            <person name="Kyrpides N."/>
            <person name="Kim E."/>
            <person name="Wawrik B."/>
            <person name="Richardson P."/>
        </authorList>
    </citation>
    <scope>NUCLEOTIDE SEQUENCE [LARGE SCALE GENOMIC DNA]</scope>
    <source>
        <strain evidence="3">DSM 6200 / JCM 39069 / Hxd3</strain>
    </source>
</reference>
<dbReference type="Gene3D" id="2.170.150.20">
    <property type="entry name" value="Peptide methionine sulfoxide reductase"/>
    <property type="match status" value="1"/>
</dbReference>
<dbReference type="InterPro" id="IPR034750">
    <property type="entry name" value="CULT"/>
</dbReference>
<feature type="domain" description="CULT" evidence="1">
    <location>
        <begin position="58"/>
        <end position="159"/>
    </location>
</feature>
<dbReference type="CDD" id="cd15777">
    <property type="entry name" value="CRBN_C_like"/>
    <property type="match status" value="1"/>
</dbReference>
<dbReference type="HOGENOM" id="CLU_138600_1_0_7"/>
<dbReference type="STRING" id="96561.Dole_0624"/>
<gene>
    <name evidence="2" type="ordered locus">Dole_0624</name>
</gene>
<dbReference type="RefSeq" id="WP_012174053.1">
    <property type="nucleotide sequence ID" value="NC_009943.1"/>
</dbReference>
<dbReference type="KEGG" id="dol:Dole_0624"/>
<dbReference type="AlphaFoldDB" id="A8ZUM1"/>
<dbReference type="eggNOG" id="ENOG503301B">
    <property type="taxonomic scope" value="Bacteria"/>
</dbReference>
<proteinExistence type="predicted"/>
<evidence type="ECO:0000313" key="3">
    <source>
        <dbReference type="Proteomes" id="UP000008561"/>
    </source>
</evidence>
<accession>A8ZUM1</accession>